<accession>A0ABV8WUQ0</accession>
<dbReference type="Proteomes" id="UP001595882">
    <property type="component" value="Unassembled WGS sequence"/>
</dbReference>
<comment type="caution">
    <text evidence="1">The sequence shown here is derived from an EMBL/GenBank/DDBJ whole genome shotgun (WGS) entry which is preliminary data.</text>
</comment>
<dbReference type="RefSeq" id="WP_390251755.1">
    <property type="nucleotide sequence ID" value="NZ_JBHSDT010000004.1"/>
</dbReference>
<dbReference type="EMBL" id="JBHSDT010000004">
    <property type="protein sequence ID" value="MFC4403327.1"/>
    <property type="molecule type" value="Genomic_DNA"/>
</dbReference>
<keyword evidence="2" id="KW-1185">Reference proteome</keyword>
<reference evidence="2" key="1">
    <citation type="journal article" date="2019" name="Int. J. Syst. Evol. Microbiol.">
        <title>The Global Catalogue of Microorganisms (GCM) 10K type strain sequencing project: providing services to taxonomists for standard genome sequencing and annotation.</title>
        <authorList>
            <consortium name="The Broad Institute Genomics Platform"/>
            <consortium name="The Broad Institute Genome Sequencing Center for Infectious Disease"/>
            <person name="Wu L."/>
            <person name="Ma J."/>
        </authorList>
    </citation>
    <scope>NUCLEOTIDE SEQUENCE [LARGE SCALE GENOMIC DNA]</scope>
    <source>
        <strain evidence="2">CCUG 37865</strain>
    </source>
</reference>
<evidence type="ECO:0000313" key="1">
    <source>
        <dbReference type="EMBL" id="MFC4403327.1"/>
    </source>
</evidence>
<gene>
    <name evidence="1" type="ORF">ACFOY7_09575</name>
</gene>
<organism evidence="1 2">
    <name type="scientific">Gracilibacillus xinjiangensis</name>
    <dbReference type="NCBI Taxonomy" id="1193282"/>
    <lineage>
        <taxon>Bacteria</taxon>
        <taxon>Bacillati</taxon>
        <taxon>Bacillota</taxon>
        <taxon>Bacilli</taxon>
        <taxon>Bacillales</taxon>
        <taxon>Bacillaceae</taxon>
        <taxon>Gracilibacillus</taxon>
    </lineage>
</organism>
<dbReference type="Gene3D" id="3.10.450.40">
    <property type="match status" value="1"/>
</dbReference>
<proteinExistence type="predicted"/>
<sequence length="79" mass="9031">MKVLYTTPKGTVAFDRNFGIDISFIDDPLPIAQGRLMVEYRQKTRQYEPRAFVQEVIFDSEPTSGKLIPKVVIEIDLNA</sequence>
<name>A0ABV8WUQ0_9BACI</name>
<evidence type="ECO:0000313" key="2">
    <source>
        <dbReference type="Proteomes" id="UP001595882"/>
    </source>
</evidence>
<dbReference type="SUPFAM" id="SSF160719">
    <property type="entry name" value="gpW/gp25-like"/>
    <property type="match status" value="1"/>
</dbReference>
<protein>
    <submittedName>
        <fullName evidence="1">Uncharacterized protein</fullName>
    </submittedName>
</protein>